<dbReference type="Proteomes" id="UP001209878">
    <property type="component" value="Unassembled WGS sequence"/>
</dbReference>
<evidence type="ECO:0000256" key="2">
    <source>
        <dbReference type="ARBA" id="ARBA00022490"/>
    </source>
</evidence>
<comment type="subcellular location">
    <subcellularLocation>
        <location evidence="1">Cytoplasm</location>
        <location evidence="1">Cytoskeleton</location>
        <location evidence="1">Microtubule organizing center</location>
        <location evidence="1">Centrosome</location>
        <location evidence="1">Centriole</location>
    </subcellularLocation>
</comment>
<feature type="coiled-coil region" evidence="5">
    <location>
        <begin position="222"/>
        <end position="249"/>
    </location>
</feature>
<sequence length="292" mass="33251">MSITTKAQESFTNLRKRLDQLGYQQPLGIESLPLVERLFADLLHTTESLRSMKVENGKKKKEDSTTSDIAIESYRSDNGKLVKENNELHQKLIRQKDEFELTIKDMRCTLRKLEHENADLKFLNNQYVAKIRCLEKDSRQKSDCILKLQEKNLHAVVQTPGGRKKSIPFRRQRMELDSTVPPSNTSDSGSCTCHGQHQADDPYVADMLKVADDSIALLCRQVHDLTNEKQGAEGKVKSLRKQIMKLKASALEKADGCQCYSECHPHTVSLTNACACALDRKRPDKAPWVDYY</sequence>
<dbReference type="AlphaFoldDB" id="A0AAD9NUB2"/>
<dbReference type="GO" id="GO:0005814">
    <property type="term" value="C:centriole"/>
    <property type="evidence" value="ECO:0007669"/>
    <property type="project" value="UniProtKB-SubCell"/>
</dbReference>
<dbReference type="EMBL" id="JAODUO010000341">
    <property type="protein sequence ID" value="KAK2182665.1"/>
    <property type="molecule type" value="Genomic_DNA"/>
</dbReference>
<evidence type="ECO:0000313" key="6">
    <source>
        <dbReference type="EMBL" id="KAK2182665.1"/>
    </source>
</evidence>
<name>A0AAD9NUB2_RIDPI</name>
<protein>
    <submittedName>
        <fullName evidence="6">Uncharacterized protein</fullName>
    </submittedName>
</protein>
<evidence type="ECO:0000256" key="1">
    <source>
        <dbReference type="ARBA" id="ARBA00004114"/>
    </source>
</evidence>
<dbReference type="PANTHER" id="PTHR20544:SF2">
    <property type="entry name" value="TESTIS SPECIFIC 10"/>
    <property type="match status" value="1"/>
</dbReference>
<dbReference type="CDD" id="cd22292">
    <property type="entry name" value="cc_Cep135_MBD"/>
    <property type="match status" value="1"/>
</dbReference>
<reference evidence="6" key="1">
    <citation type="journal article" date="2023" name="Mol. Biol. Evol.">
        <title>Third-Generation Sequencing Reveals the Adaptive Role of the Epigenome in Three Deep-Sea Polychaetes.</title>
        <authorList>
            <person name="Perez M."/>
            <person name="Aroh O."/>
            <person name="Sun Y."/>
            <person name="Lan Y."/>
            <person name="Juniper S.K."/>
            <person name="Young C.R."/>
            <person name="Angers B."/>
            <person name="Qian P.Y."/>
        </authorList>
    </citation>
    <scope>NUCLEOTIDE SEQUENCE</scope>
    <source>
        <strain evidence="6">R07B-5</strain>
    </source>
</reference>
<evidence type="ECO:0000256" key="4">
    <source>
        <dbReference type="ARBA" id="ARBA00038123"/>
    </source>
</evidence>
<dbReference type="PANTHER" id="PTHR20544">
    <property type="entry name" value="CENTROSOMAL PROTEIN CEP135"/>
    <property type="match status" value="1"/>
</dbReference>
<keyword evidence="2" id="KW-0963">Cytoplasm</keyword>
<evidence type="ECO:0000256" key="5">
    <source>
        <dbReference type="SAM" id="Coils"/>
    </source>
</evidence>
<keyword evidence="5" id="KW-0175">Coiled coil</keyword>
<comment type="caution">
    <text evidence="6">The sequence shown here is derived from an EMBL/GenBank/DDBJ whole genome shotgun (WGS) entry which is preliminary data.</text>
</comment>
<proteinExistence type="inferred from homology"/>
<organism evidence="6 7">
    <name type="scientific">Ridgeia piscesae</name>
    <name type="common">Tubeworm</name>
    <dbReference type="NCBI Taxonomy" id="27915"/>
    <lineage>
        <taxon>Eukaryota</taxon>
        <taxon>Metazoa</taxon>
        <taxon>Spiralia</taxon>
        <taxon>Lophotrochozoa</taxon>
        <taxon>Annelida</taxon>
        <taxon>Polychaeta</taxon>
        <taxon>Sedentaria</taxon>
        <taxon>Canalipalpata</taxon>
        <taxon>Sabellida</taxon>
        <taxon>Siboglinidae</taxon>
        <taxon>Ridgeia</taxon>
    </lineage>
</organism>
<comment type="similarity">
    <text evidence="4">Belongs to the CEP135/TSGA10 family.</text>
</comment>
<gene>
    <name evidence="6" type="ORF">NP493_341g00002</name>
</gene>
<keyword evidence="7" id="KW-1185">Reference proteome</keyword>
<evidence type="ECO:0000313" key="7">
    <source>
        <dbReference type="Proteomes" id="UP001209878"/>
    </source>
</evidence>
<accession>A0AAD9NUB2</accession>
<evidence type="ECO:0000256" key="3">
    <source>
        <dbReference type="ARBA" id="ARBA00023212"/>
    </source>
</evidence>
<keyword evidence="3" id="KW-0206">Cytoskeleton</keyword>
<dbReference type="InterPro" id="IPR051877">
    <property type="entry name" value="Centriole_BasalBody_StrucProt"/>
</dbReference>